<gene>
    <name evidence="9" type="ORF">SCL_2606</name>
</gene>
<dbReference type="PROSITE" id="PS00198">
    <property type="entry name" value="4FE4S_FER_1"/>
    <property type="match status" value="1"/>
</dbReference>
<dbReference type="Pfam" id="PF02775">
    <property type="entry name" value="TPP_enzyme_C"/>
    <property type="match status" value="1"/>
</dbReference>
<evidence type="ECO:0000256" key="6">
    <source>
        <dbReference type="ARBA" id="ARBA00023004"/>
    </source>
</evidence>
<dbReference type="GO" id="GO:0016903">
    <property type="term" value="F:oxidoreductase activity, acting on the aldehyde or oxo group of donors"/>
    <property type="evidence" value="ECO:0007669"/>
    <property type="project" value="InterPro"/>
</dbReference>
<keyword evidence="4" id="KW-0249">Electron transport</keyword>
<dbReference type="Gene3D" id="3.40.50.920">
    <property type="match status" value="1"/>
</dbReference>
<evidence type="ECO:0000256" key="5">
    <source>
        <dbReference type="ARBA" id="ARBA00023002"/>
    </source>
</evidence>
<dbReference type="GO" id="GO:0030976">
    <property type="term" value="F:thiamine pyrophosphate binding"/>
    <property type="evidence" value="ECO:0007669"/>
    <property type="project" value="InterPro"/>
</dbReference>
<dbReference type="PANTHER" id="PTHR32154:SF0">
    <property type="entry name" value="PYRUVATE-FLAVODOXIN OXIDOREDUCTASE-RELATED"/>
    <property type="match status" value="1"/>
</dbReference>
<evidence type="ECO:0000259" key="8">
    <source>
        <dbReference type="PROSITE" id="PS51379"/>
    </source>
</evidence>
<evidence type="ECO:0000313" key="10">
    <source>
        <dbReference type="Proteomes" id="UP000243180"/>
    </source>
</evidence>
<keyword evidence="1" id="KW-0813">Transport</keyword>
<dbReference type="Pfam" id="PF12837">
    <property type="entry name" value="Fer4_6"/>
    <property type="match status" value="1"/>
</dbReference>
<evidence type="ECO:0000256" key="2">
    <source>
        <dbReference type="ARBA" id="ARBA00022485"/>
    </source>
</evidence>
<keyword evidence="10" id="KW-1185">Reference proteome</keyword>
<dbReference type="InterPro" id="IPR017896">
    <property type="entry name" value="4Fe4S_Fe-S-bd"/>
</dbReference>
<dbReference type="InterPro" id="IPR002880">
    <property type="entry name" value="Pyrv_Fd/Flavodoxin_OxRdtase_N"/>
</dbReference>
<dbReference type="InterPro" id="IPR029061">
    <property type="entry name" value="THDP-binding"/>
</dbReference>
<feature type="domain" description="4Fe-4S ferredoxin-type" evidence="8">
    <location>
        <begin position="950"/>
        <end position="979"/>
    </location>
</feature>
<evidence type="ECO:0000256" key="3">
    <source>
        <dbReference type="ARBA" id="ARBA00022723"/>
    </source>
</evidence>
<dbReference type="SUPFAM" id="SSF52518">
    <property type="entry name" value="Thiamin diphosphate-binding fold (THDP-binding)"/>
    <property type="match status" value="2"/>
</dbReference>
<name>A0A1B4XJ97_9GAMM</name>
<dbReference type="SUPFAM" id="SSF53323">
    <property type="entry name" value="Pyruvate-ferredoxin oxidoreductase, PFOR, domain III"/>
    <property type="match status" value="1"/>
</dbReference>
<evidence type="ECO:0000256" key="4">
    <source>
        <dbReference type="ARBA" id="ARBA00022982"/>
    </source>
</evidence>
<keyword evidence="9" id="KW-0670">Pyruvate</keyword>
<evidence type="ECO:0000313" key="9">
    <source>
        <dbReference type="EMBL" id="BAV34883.1"/>
    </source>
</evidence>
<keyword evidence="2" id="KW-0004">4Fe-4S</keyword>
<dbReference type="GO" id="GO:0046872">
    <property type="term" value="F:metal ion binding"/>
    <property type="evidence" value="ECO:0007669"/>
    <property type="project" value="UniProtKB-KW"/>
</dbReference>
<dbReference type="InterPro" id="IPR011766">
    <property type="entry name" value="TPP_enzyme_TPP-bd"/>
</dbReference>
<sequence length="1668" mass="182720">MTKNTTDDTSRDMDAMDTVVDAVVKTGTRRGPFAVFRKPPKFKYPGIRKALDGGAAVVMCEREASDAAGAYPITPSTQMGEYWAEAVSQGHLNISNRPLIFIEPEGEHAAAGVTAGLAMSGLRATNFSSGQGIAYMHESLYAAAGKRLTYVLNVGSRAITKASLNVHAGHDDYHAVDDAGFFQLMGKNAQEVCDLGLIAHKIAELALNPGLVAQDGFLTTHLIDSLLLPERELIAEFLGRPDDLIDTPTPAQRLIFGAQRRRIPALWDVDNPMTSGCVQNQDAYMQAVAAQRPYFFDHITALTDRAMAEYHGLTGRRYQRVQTHRVEDADYLILGQGSMVSTAEAVADWLREHRRLRVGVVNLTMFRPFPGDLLGELLKGRQGVTVLERTDQPLAEDLPLMREVRACVGKCVENGLARDGALPYPGYAVYAKSPHIPLLYSGSFGLGSRDLQPEAIIGAVENMLPKGAKKKFFYLSIDFAHPRPDSPKQELHQQALLDAYPRIRELSVHGSENPNLMPPGSITARMHSVGGWGAMTTGKNLAVTLFELLGYHIKANPKYGSEKKGQPTTFYLAAAPEPIRINCEYTHVDVVLSPDPNVFRYSDPLTGLRRGGVFIIQSDLDTPGAVWQSLPAAAQKFIVEQDIRVFYVDAFKIARVEASDAELQMRMQGNAFQGSFFAACDHAGIARFPEAELFHAIEDQLREKFGGKGAHVVEDNLRVVRRGYEELREITDKTVSPPTVVALRQKPALPTLLKRMPASDDRRADIHRFWEQTGRLYTGGDGSDNLADPFMALGLMPAATGAFRDMTQIRFEVPRWIPERCTACGDCYTVCPDSAIPGLVNGIDEICATAIRRIETGGRPTRQLRRAVRIVEKKLRAVIAAAGAEVKVRVLLDRVIDATLAESALAPDERAGLAQEFEWFREALGDFDFAVTRPYYHVREKRAAGSGGLFSLTVNPYTCKGCMECVAVCADAALESVRQTPEAVEQLRRNWNTWLELPSTAPDYIRIDDLDARIGALETLLLDKANYRSMVCGDGACVGCGEKTVIHLFTATVTALMQPRVQQHLAHIDDLIGKLDAHIRLKLAAGMDLNDPGAIQAAVASSASQDLTLARLAARLDARRTTQPLDPEWLTRVTGLLEKLRALQARYTADADHNGRAALGVINATGCTSVWGSTFPYNPYPFPWSSHLFQDSPSVAMGVFSGHMAKMAEGFKAIRSAELELAGEYEPARHEAFFARFDWHQFSDAEFQLCPPVVSIGGDGAMYDIGFQNLSRMMMTGMPIKVLVLDTQVYSNTGGQACTSGFLAQVSDMAPFGRAGKGKSEIRKEMGLIGLAHRTAYVMQGSIANVTHLIESYIEGLNSRRPAVFNVYAVCQTEHGVTDNSAARQSKLALEGRAYPLFRYNPDKGATLKECTDLDGNPAVEADWPTYKLGYLDENGAAASMELPLTFADFAFSEGRFRKHFRPAPRELGDDNLVPLSEYLDLTEDEIRGRFPFLWAVDKHNHLTRVLVAPEMVRACAERRGFWRLLKSLAGAGNGIDADAIAAAARNEMAQQLEAAIHSITGDAHAPATTPATAGATLPATTGAAAFEPVWIETPECTTCDECTTINPHIFAYNDDEKAVVRDPRGGPFRDIVRAAEKCTGRIIHPGTPANPNEPGLDKLIQRAAKYQ</sequence>
<dbReference type="CDD" id="cd07034">
    <property type="entry name" value="TPP_PYR_PFOR_IOR-alpha_like"/>
    <property type="match status" value="1"/>
</dbReference>
<proteinExistence type="predicted"/>
<dbReference type="InterPro" id="IPR002869">
    <property type="entry name" value="Pyrv_flavodox_OxRed_cen"/>
</dbReference>
<accession>A0A1B4XJ97</accession>
<dbReference type="Pfam" id="PF01855">
    <property type="entry name" value="POR_N"/>
    <property type="match status" value="1"/>
</dbReference>
<dbReference type="Gene3D" id="3.30.70.20">
    <property type="match status" value="2"/>
</dbReference>
<dbReference type="PROSITE" id="PS51379">
    <property type="entry name" value="4FE4S_FER_2"/>
    <property type="match status" value="2"/>
</dbReference>
<dbReference type="GO" id="GO:0044281">
    <property type="term" value="P:small molecule metabolic process"/>
    <property type="evidence" value="ECO:0007669"/>
    <property type="project" value="UniProtKB-ARBA"/>
</dbReference>
<dbReference type="PANTHER" id="PTHR32154">
    <property type="entry name" value="PYRUVATE-FLAVODOXIN OXIDOREDUCTASE-RELATED"/>
    <property type="match status" value="1"/>
</dbReference>
<keyword evidence="3" id="KW-0479">Metal-binding</keyword>
<dbReference type="SUPFAM" id="SSF52922">
    <property type="entry name" value="TK C-terminal domain-like"/>
    <property type="match status" value="1"/>
</dbReference>
<protein>
    <submittedName>
        <fullName evidence="9">Pyruvate ferredoxin oxidoreductase</fullName>
    </submittedName>
</protein>
<dbReference type="KEGG" id="slim:SCL_2606"/>
<dbReference type="EMBL" id="AP014879">
    <property type="protein sequence ID" value="BAV34883.1"/>
    <property type="molecule type" value="Genomic_DNA"/>
</dbReference>
<keyword evidence="6" id="KW-0408">Iron</keyword>
<dbReference type="RefSeq" id="WP_197702639.1">
    <property type="nucleotide sequence ID" value="NZ_AP014879.1"/>
</dbReference>
<dbReference type="InterPro" id="IPR033412">
    <property type="entry name" value="PFOR_II"/>
</dbReference>
<dbReference type="Pfam" id="PF13370">
    <property type="entry name" value="Fer4_13"/>
    <property type="match status" value="1"/>
</dbReference>
<dbReference type="Pfam" id="PF17147">
    <property type="entry name" value="PFOR_II"/>
    <property type="match status" value="1"/>
</dbReference>
<dbReference type="Pfam" id="PF01558">
    <property type="entry name" value="POR"/>
    <property type="match status" value="1"/>
</dbReference>
<dbReference type="Gene3D" id="3.40.50.970">
    <property type="match status" value="2"/>
</dbReference>
<dbReference type="GO" id="GO:0006979">
    <property type="term" value="P:response to oxidative stress"/>
    <property type="evidence" value="ECO:0007669"/>
    <property type="project" value="TreeGrafter"/>
</dbReference>
<dbReference type="InParanoid" id="A0A1B4XJ97"/>
<dbReference type="InterPro" id="IPR009014">
    <property type="entry name" value="Transketo_C/PFOR_II"/>
</dbReference>
<dbReference type="Gene3D" id="3.40.920.10">
    <property type="entry name" value="Pyruvate-ferredoxin oxidoreductase, PFOR, domain III"/>
    <property type="match status" value="1"/>
</dbReference>
<evidence type="ECO:0000256" key="7">
    <source>
        <dbReference type="ARBA" id="ARBA00023014"/>
    </source>
</evidence>
<dbReference type="FunCoup" id="A0A1B4XJ97">
    <property type="interactions" value="71"/>
</dbReference>
<reference evidence="9 10" key="1">
    <citation type="submission" date="2015-05" db="EMBL/GenBank/DDBJ databases">
        <title>Complete genome sequence of a sulfur-oxidizing gammaproteobacterium strain HA5.</title>
        <authorList>
            <person name="Miura A."/>
            <person name="Kojima H."/>
            <person name="Fukui M."/>
        </authorList>
    </citation>
    <scope>NUCLEOTIDE SEQUENCE [LARGE SCALE GENOMIC DNA]</scope>
    <source>
        <strain evidence="9 10">HA5</strain>
    </source>
</reference>
<organism evidence="9 10">
    <name type="scientific">Sulfuricaulis limicola</name>
    <dbReference type="NCBI Taxonomy" id="1620215"/>
    <lineage>
        <taxon>Bacteria</taxon>
        <taxon>Pseudomonadati</taxon>
        <taxon>Pseudomonadota</taxon>
        <taxon>Gammaproteobacteria</taxon>
        <taxon>Acidiferrobacterales</taxon>
        <taxon>Acidiferrobacteraceae</taxon>
        <taxon>Sulfuricaulis</taxon>
    </lineage>
</organism>
<feature type="domain" description="4Fe-4S ferredoxin-type" evidence="8">
    <location>
        <begin position="812"/>
        <end position="842"/>
    </location>
</feature>
<dbReference type="InterPro" id="IPR017900">
    <property type="entry name" value="4Fe4S_Fe_S_CS"/>
</dbReference>
<keyword evidence="5" id="KW-0560">Oxidoreductase</keyword>
<evidence type="ECO:0000256" key="1">
    <source>
        <dbReference type="ARBA" id="ARBA00022448"/>
    </source>
</evidence>
<dbReference type="SUPFAM" id="SSF54862">
    <property type="entry name" value="4Fe-4S ferredoxins"/>
    <property type="match status" value="1"/>
</dbReference>
<dbReference type="Proteomes" id="UP000243180">
    <property type="component" value="Chromosome"/>
</dbReference>
<dbReference type="GO" id="GO:0051539">
    <property type="term" value="F:4 iron, 4 sulfur cluster binding"/>
    <property type="evidence" value="ECO:0007669"/>
    <property type="project" value="UniProtKB-KW"/>
</dbReference>
<dbReference type="InterPro" id="IPR050722">
    <property type="entry name" value="Pyruvate:ferred/Flavod_OxRd"/>
</dbReference>
<dbReference type="InterPro" id="IPR019752">
    <property type="entry name" value="Pyrv/ketoisovalerate_OxRed_cat"/>
</dbReference>
<keyword evidence="7" id="KW-0411">Iron-sulfur</keyword>